<feature type="chain" id="PRO_5025334923" description="Rho-GAP domain-containing protein" evidence="1">
    <location>
        <begin position="23"/>
        <end position="64"/>
    </location>
</feature>
<keyword evidence="1" id="KW-0732">Signal</keyword>
<sequence length="64" mass="7223">MYFTHNYHRHCVIIVLAPVLLGRTPDINPENSNNQGLVVLAKTISDISDNITDIDIDILPRLCH</sequence>
<dbReference type="EMBL" id="QXFU01000431">
    <property type="protein sequence ID" value="KAE9033700.1"/>
    <property type="molecule type" value="Genomic_DNA"/>
</dbReference>
<evidence type="ECO:0000313" key="2">
    <source>
        <dbReference type="EMBL" id="KAE9033700.1"/>
    </source>
</evidence>
<reference evidence="2 3" key="1">
    <citation type="submission" date="2018-09" db="EMBL/GenBank/DDBJ databases">
        <title>Genomic investigation of the strawberry pathogen Phytophthora fragariae indicates pathogenicity is determined by transcriptional variation in three key races.</title>
        <authorList>
            <person name="Adams T.M."/>
            <person name="Armitage A.D."/>
            <person name="Sobczyk M.K."/>
            <person name="Bates H.J."/>
            <person name="Dunwell J.M."/>
            <person name="Nellist C.F."/>
            <person name="Harrison R.J."/>
        </authorList>
    </citation>
    <scope>NUCLEOTIDE SEQUENCE [LARGE SCALE GENOMIC DNA]</scope>
    <source>
        <strain evidence="2 3">SCRP324</strain>
    </source>
</reference>
<proteinExistence type="predicted"/>
<protein>
    <recommendedName>
        <fullName evidence="4">Rho-GAP domain-containing protein</fullName>
    </recommendedName>
</protein>
<comment type="caution">
    <text evidence="2">The sequence shown here is derived from an EMBL/GenBank/DDBJ whole genome shotgun (WGS) entry which is preliminary data.</text>
</comment>
<evidence type="ECO:0000313" key="3">
    <source>
        <dbReference type="Proteomes" id="UP000435112"/>
    </source>
</evidence>
<gene>
    <name evidence="2" type="ORF">PR002_g8532</name>
</gene>
<evidence type="ECO:0000256" key="1">
    <source>
        <dbReference type="SAM" id="SignalP"/>
    </source>
</evidence>
<dbReference type="AlphaFoldDB" id="A0A6A3N0D7"/>
<dbReference type="Proteomes" id="UP000435112">
    <property type="component" value="Unassembled WGS sequence"/>
</dbReference>
<name>A0A6A3N0D7_9STRA</name>
<feature type="signal peptide" evidence="1">
    <location>
        <begin position="1"/>
        <end position="22"/>
    </location>
</feature>
<organism evidence="2 3">
    <name type="scientific">Phytophthora rubi</name>
    <dbReference type="NCBI Taxonomy" id="129364"/>
    <lineage>
        <taxon>Eukaryota</taxon>
        <taxon>Sar</taxon>
        <taxon>Stramenopiles</taxon>
        <taxon>Oomycota</taxon>
        <taxon>Peronosporomycetes</taxon>
        <taxon>Peronosporales</taxon>
        <taxon>Peronosporaceae</taxon>
        <taxon>Phytophthora</taxon>
    </lineage>
</organism>
<evidence type="ECO:0008006" key="4">
    <source>
        <dbReference type="Google" id="ProtNLM"/>
    </source>
</evidence>
<accession>A0A6A3N0D7</accession>